<evidence type="ECO:0000313" key="2">
    <source>
        <dbReference type="EMBL" id="KAL3698280.1"/>
    </source>
</evidence>
<dbReference type="Proteomes" id="UP001633002">
    <property type="component" value="Unassembled WGS sequence"/>
</dbReference>
<name>A0ABD3I3J5_9MARC</name>
<protein>
    <submittedName>
        <fullName evidence="2">Uncharacterized protein</fullName>
    </submittedName>
</protein>
<proteinExistence type="predicted"/>
<evidence type="ECO:0000256" key="1">
    <source>
        <dbReference type="SAM" id="MobiDB-lite"/>
    </source>
</evidence>
<sequence length="237" mass="26343">MTPILPPTRARGLEINHRGQKEGVNVKLRGVDPPSQNGKQTGYIIKPSSAKAGENISVNGGGGLIIRARNDKRQTITARSTPDNQLQVQVGQGKSAVQLSIQVTPQGKRGEVELECVRNREGDGDTTGYTVQEYFKAHVTDMHVRQKEVLVHQRGEKARQMDSGIIIQRDHELIRQKEAAAHRKNLETTLLLPPKARAITLADRKRVLSRMLPIVQSTDPSSTKLSHAEMSERRFEI</sequence>
<keyword evidence="3" id="KW-1185">Reference proteome</keyword>
<feature type="region of interest" description="Disordered" evidence="1">
    <location>
        <begin position="217"/>
        <end position="237"/>
    </location>
</feature>
<comment type="caution">
    <text evidence="2">The sequence shown here is derived from an EMBL/GenBank/DDBJ whole genome shotgun (WGS) entry which is preliminary data.</text>
</comment>
<organism evidence="2 3">
    <name type="scientific">Riccia sorocarpa</name>
    <dbReference type="NCBI Taxonomy" id="122646"/>
    <lineage>
        <taxon>Eukaryota</taxon>
        <taxon>Viridiplantae</taxon>
        <taxon>Streptophyta</taxon>
        <taxon>Embryophyta</taxon>
        <taxon>Marchantiophyta</taxon>
        <taxon>Marchantiopsida</taxon>
        <taxon>Marchantiidae</taxon>
        <taxon>Marchantiales</taxon>
        <taxon>Ricciaceae</taxon>
        <taxon>Riccia</taxon>
    </lineage>
</organism>
<evidence type="ECO:0000313" key="3">
    <source>
        <dbReference type="Proteomes" id="UP001633002"/>
    </source>
</evidence>
<accession>A0ABD3I3J5</accession>
<reference evidence="2 3" key="1">
    <citation type="submission" date="2024-09" db="EMBL/GenBank/DDBJ databases">
        <title>Chromosome-scale assembly of Riccia sorocarpa.</title>
        <authorList>
            <person name="Paukszto L."/>
        </authorList>
    </citation>
    <scope>NUCLEOTIDE SEQUENCE [LARGE SCALE GENOMIC DNA]</scope>
    <source>
        <strain evidence="2">LP-2024</strain>
        <tissue evidence="2">Aerial parts of the thallus</tissue>
    </source>
</reference>
<dbReference type="EMBL" id="JBJQOH010000002">
    <property type="protein sequence ID" value="KAL3698280.1"/>
    <property type="molecule type" value="Genomic_DNA"/>
</dbReference>
<feature type="compositionally biased region" description="Basic and acidic residues" evidence="1">
    <location>
        <begin position="226"/>
        <end position="237"/>
    </location>
</feature>
<gene>
    <name evidence="2" type="ORF">R1sor_012356</name>
</gene>
<dbReference type="AlphaFoldDB" id="A0ABD3I3J5"/>